<organism evidence="4 5">
    <name type="scientific">Aquamicrobium lusatiense</name>
    <dbReference type="NCBI Taxonomy" id="89772"/>
    <lineage>
        <taxon>Bacteria</taxon>
        <taxon>Pseudomonadati</taxon>
        <taxon>Pseudomonadota</taxon>
        <taxon>Alphaproteobacteria</taxon>
        <taxon>Hyphomicrobiales</taxon>
        <taxon>Phyllobacteriaceae</taxon>
        <taxon>Aquamicrobium</taxon>
    </lineage>
</organism>
<evidence type="ECO:0000313" key="5">
    <source>
        <dbReference type="Proteomes" id="UP000533306"/>
    </source>
</evidence>
<dbReference type="Pfam" id="PF03551">
    <property type="entry name" value="PadR"/>
    <property type="match status" value="1"/>
</dbReference>
<proteinExistence type="predicted"/>
<accession>A0A7W9S5L4</accession>
<evidence type="ECO:0000313" key="4">
    <source>
        <dbReference type="EMBL" id="MBB6014546.1"/>
    </source>
</evidence>
<dbReference type="Proteomes" id="UP000533306">
    <property type="component" value="Unassembled WGS sequence"/>
</dbReference>
<dbReference type="InterPro" id="IPR036390">
    <property type="entry name" value="WH_DNA-bd_sf"/>
</dbReference>
<keyword evidence="1" id="KW-0175">Coiled coil</keyword>
<sequence>MKNPARHEALNNLGYQILGVVTRVPRSGYDIVKQLEHFRPAKTSQVYPTLSKLEAAGLVVAEDVEQEGRPNKKVYSATPEGRQALTDWIGTEPEIPYSRDDFLTMIYSAWLKDPADTRRMVEARIERIDRQVAQVQSDLARLIADHPVEIRDPSRWRFYRHSLQGRRLMLAQAERVWCLSLLYQLSGDPIDD</sequence>
<reference evidence="4 5" key="1">
    <citation type="submission" date="2020-08" db="EMBL/GenBank/DDBJ databases">
        <title>Genomic Encyclopedia of Type Strains, Phase IV (KMG-IV): sequencing the most valuable type-strain genomes for metagenomic binning, comparative biology and taxonomic classification.</title>
        <authorList>
            <person name="Goeker M."/>
        </authorList>
    </citation>
    <scope>NUCLEOTIDE SEQUENCE [LARGE SCALE GENOMIC DNA]</scope>
    <source>
        <strain evidence="4 5">DSM 11099</strain>
    </source>
</reference>
<dbReference type="EMBL" id="JACHEU010000006">
    <property type="protein sequence ID" value="MBB6014546.1"/>
    <property type="molecule type" value="Genomic_DNA"/>
</dbReference>
<feature type="domain" description="Transcription regulator PadR C-terminal" evidence="3">
    <location>
        <begin position="99"/>
        <end position="185"/>
    </location>
</feature>
<keyword evidence="5" id="KW-1185">Reference proteome</keyword>
<dbReference type="PANTHER" id="PTHR43252:SF2">
    <property type="entry name" value="TRANSCRIPTION REGULATOR, PADR-LIKE FAMILY"/>
    <property type="match status" value="1"/>
</dbReference>
<name>A0A7W9S5L4_9HYPH</name>
<evidence type="ECO:0000256" key="1">
    <source>
        <dbReference type="SAM" id="Coils"/>
    </source>
</evidence>
<gene>
    <name evidence="4" type="ORF">HNR59_003941</name>
</gene>
<dbReference type="Pfam" id="PF10400">
    <property type="entry name" value="Vir_act_alpha_C"/>
    <property type="match status" value="1"/>
</dbReference>
<dbReference type="AlphaFoldDB" id="A0A7W9S5L4"/>
<feature type="coiled-coil region" evidence="1">
    <location>
        <begin position="118"/>
        <end position="145"/>
    </location>
</feature>
<protein>
    <submittedName>
        <fullName evidence="4">DNA-binding PadR family transcriptional regulator</fullName>
    </submittedName>
</protein>
<dbReference type="GO" id="GO:0003677">
    <property type="term" value="F:DNA binding"/>
    <property type="evidence" value="ECO:0007669"/>
    <property type="project" value="UniProtKB-KW"/>
</dbReference>
<keyword evidence="4" id="KW-0238">DNA-binding</keyword>
<dbReference type="InterPro" id="IPR005149">
    <property type="entry name" value="Tscrpt_reg_PadR_N"/>
</dbReference>
<evidence type="ECO:0000259" key="2">
    <source>
        <dbReference type="Pfam" id="PF03551"/>
    </source>
</evidence>
<comment type="caution">
    <text evidence="4">The sequence shown here is derived from an EMBL/GenBank/DDBJ whole genome shotgun (WGS) entry which is preliminary data.</text>
</comment>
<dbReference type="PANTHER" id="PTHR43252">
    <property type="entry name" value="TRANSCRIPTIONAL REGULATOR YQJI"/>
    <property type="match status" value="1"/>
</dbReference>
<evidence type="ECO:0000259" key="3">
    <source>
        <dbReference type="Pfam" id="PF10400"/>
    </source>
</evidence>
<dbReference type="RefSeq" id="WP_183832782.1">
    <property type="nucleotide sequence ID" value="NZ_JACHEU010000006.1"/>
</dbReference>
<feature type="domain" description="Transcription regulator PadR N-terminal" evidence="2">
    <location>
        <begin position="17"/>
        <end position="86"/>
    </location>
</feature>
<dbReference type="InterPro" id="IPR018309">
    <property type="entry name" value="Tscrpt_reg_PadR_C"/>
</dbReference>
<dbReference type="InterPro" id="IPR036388">
    <property type="entry name" value="WH-like_DNA-bd_sf"/>
</dbReference>
<dbReference type="Gene3D" id="1.10.10.10">
    <property type="entry name" value="Winged helix-like DNA-binding domain superfamily/Winged helix DNA-binding domain"/>
    <property type="match status" value="1"/>
</dbReference>
<dbReference type="SUPFAM" id="SSF46785">
    <property type="entry name" value="Winged helix' DNA-binding domain"/>
    <property type="match status" value="1"/>
</dbReference>